<dbReference type="GO" id="GO:0000271">
    <property type="term" value="P:polysaccharide biosynthetic process"/>
    <property type="evidence" value="ECO:0007669"/>
    <property type="project" value="UniProtKB-KW"/>
</dbReference>
<gene>
    <name evidence="4" type="ORF">GRI58_03940</name>
</gene>
<keyword evidence="2" id="KW-0270">Exopolysaccharide synthesis</keyword>
<evidence type="ECO:0000313" key="5">
    <source>
        <dbReference type="Proteomes" id="UP000439780"/>
    </source>
</evidence>
<sequence length="201" mass="22691">MSKRLFDIFGSLLGLVLLLPVFLVIAIAIKLESSGPVFFRQIRIGKDEVPFRIHKFRTMRVEQMTSASKVTALGDPRITPLGAKLRRYKIDELPQLIDVLNGAMSLVGPRPEVPIFVKAYPDHIRARVFSVKPGITERSSAEFIDEERLLASSDDPHSYYITNILPRKLALNLEYVDNVSLINDLKIICATLLILFKRSSN</sequence>
<accession>A0A845AFG9</accession>
<dbReference type="PANTHER" id="PTHR30576">
    <property type="entry name" value="COLANIC BIOSYNTHESIS UDP-GLUCOSE LIPID CARRIER TRANSFERASE"/>
    <property type="match status" value="1"/>
</dbReference>
<dbReference type="Pfam" id="PF02397">
    <property type="entry name" value="Bac_transf"/>
    <property type="match status" value="1"/>
</dbReference>
<evidence type="ECO:0000259" key="3">
    <source>
        <dbReference type="Pfam" id="PF02397"/>
    </source>
</evidence>
<dbReference type="InterPro" id="IPR003362">
    <property type="entry name" value="Bact_transf"/>
</dbReference>
<dbReference type="Proteomes" id="UP000439780">
    <property type="component" value="Unassembled WGS sequence"/>
</dbReference>
<comment type="similarity">
    <text evidence="1">Belongs to the bacterial sugar transferase family.</text>
</comment>
<keyword evidence="5" id="KW-1185">Reference proteome</keyword>
<comment type="caution">
    <text evidence="4">The sequence shown here is derived from an EMBL/GenBank/DDBJ whole genome shotgun (WGS) entry which is preliminary data.</text>
</comment>
<protein>
    <submittedName>
        <fullName evidence="4">Sugar transferase</fullName>
    </submittedName>
</protein>
<dbReference type="PANTHER" id="PTHR30576:SF20">
    <property type="entry name" value="QUINOVOSAMINEPHOSPHOTRANSFERAE-RELATED"/>
    <property type="match status" value="1"/>
</dbReference>
<evidence type="ECO:0000256" key="2">
    <source>
        <dbReference type="ARBA" id="ARBA00023169"/>
    </source>
</evidence>
<keyword evidence="4" id="KW-0808">Transferase</keyword>
<dbReference type="EMBL" id="WTYA01000002">
    <property type="protein sequence ID" value="MXP27973.1"/>
    <property type="molecule type" value="Genomic_DNA"/>
</dbReference>
<evidence type="ECO:0000256" key="1">
    <source>
        <dbReference type="ARBA" id="ARBA00006464"/>
    </source>
</evidence>
<feature type="domain" description="Bacterial sugar transferase" evidence="3">
    <location>
        <begin position="3"/>
        <end position="196"/>
    </location>
</feature>
<name>A0A845AFG9_9SPHN</name>
<evidence type="ECO:0000313" key="4">
    <source>
        <dbReference type="EMBL" id="MXP27973.1"/>
    </source>
</evidence>
<reference evidence="4 5" key="1">
    <citation type="submission" date="2019-12" db="EMBL/GenBank/DDBJ databases">
        <title>Genomic-based taxomic classification of the family Erythrobacteraceae.</title>
        <authorList>
            <person name="Xu L."/>
        </authorList>
    </citation>
    <scope>NUCLEOTIDE SEQUENCE [LARGE SCALE GENOMIC DNA]</scope>
    <source>
        <strain evidence="4 5">KEMB 9005-328</strain>
    </source>
</reference>
<dbReference type="OrthoDB" id="9808602at2"/>
<organism evidence="4 5">
    <name type="scientific">Qipengyuania algicida</name>
    <dbReference type="NCBI Taxonomy" id="1836209"/>
    <lineage>
        <taxon>Bacteria</taxon>
        <taxon>Pseudomonadati</taxon>
        <taxon>Pseudomonadota</taxon>
        <taxon>Alphaproteobacteria</taxon>
        <taxon>Sphingomonadales</taxon>
        <taxon>Erythrobacteraceae</taxon>
        <taxon>Qipengyuania</taxon>
    </lineage>
</organism>
<dbReference type="GO" id="GO:0016780">
    <property type="term" value="F:phosphotransferase activity, for other substituted phosphate groups"/>
    <property type="evidence" value="ECO:0007669"/>
    <property type="project" value="TreeGrafter"/>
</dbReference>
<dbReference type="AlphaFoldDB" id="A0A845AFG9"/>
<dbReference type="RefSeq" id="WP_160752261.1">
    <property type="nucleotide sequence ID" value="NZ_WTYA01000002.1"/>
</dbReference>
<proteinExistence type="inferred from homology"/>